<accession>A0A0J9E2P2</accession>
<protein>
    <submittedName>
        <fullName evidence="6">Alpha-xylosidase</fullName>
        <ecNumber evidence="6">3.2.1.-</ecNumber>
    </submittedName>
</protein>
<keyword evidence="2 6" id="KW-0326">Glycosidase</keyword>
<gene>
    <name evidence="6" type="ORF">AIOL_002065</name>
</gene>
<dbReference type="CDD" id="cd06591">
    <property type="entry name" value="GH31_xylosidase_XylS"/>
    <property type="match status" value="1"/>
</dbReference>
<name>A0A0J9E2P2_9RHOB</name>
<dbReference type="GO" id="GO:0004553">
    <property type="term" value="F:hydrolase activity, hydrolyzing O-glycosyl compounds"/>
    <property type="evidence" value="ECO:0007669"/>
    <property type="project" value="InterPro"/>
</dbReference>
<dbReference type="PANTHER" id="PTHR43863">
    <property type="entry name" value="HYDROLASE, PUTATIVE (AFU_ORTHOLOGUE AFUA_1G03140)-RELATED"/>
    <property type="match status" value="1"/>
</dbReference>
<dbReference type="GO" id="GO:0030246">
    <property type="term" value="F:carbohydrate binding"/>
    <property type="evidence" value="ECO:0007669"/>
    <property type="project" value="InterPro"/>
</dbReference>
<dbReference type="InterPro" id="IPR025887">
    <property type="entry name" value="Glyco_hydro_31_N_dom"/>
</dbReference>
<dbReference type="Pfam" id="PF21365">
    <property type="entry name" value="Glyco_hydro_31_3rd"/>
    <property type="match status" value="1"/>
</dbReference>
<dbReference type="PANTHER" id="PTHR43863:SF2">
    <property type="entry name" value="MALTASE-GLUCOAMYLASE"/>
    <property type="match status" value="1"/>
</dbReference>
<evidence type="ECO:0000313" key="6">
    <source>
        <dbReference type="EMBL" id="KMW57106.1"/>
    </source>
</evidence>
<keyword evidence="2 6" id="KW-0378">Hydrolase</keyword>
<evidence type="ECO:0000256" key="1">
    <source>
        <dbReference type="ARBA" id="ARBA00007806"/>
    </source>
</evidence>
<dbReference type="Proteomes" id="UP000037178">
    <property type="component" value="Unassembled WGS sequence"/>
</dbReference>
<dbReference type="InterPro" id="IPR011013">
    <property type="entry name" value="Gal_mutarotase_sf_dom"/>
</dbReference>
<dbReference type="EC" id="3.2.1.-" evidence="6"/>
<evidence type="ECO:0000259" key="5">
    <source>
        <dbReference type="Pfam" id="PF21365"/>
    </source>
</evidence>
<keyword evidence="7" id="KW-1185">Reference proteome</keyword>
<evidence type="ECO:0000256" key="2">
    <source>
        <dbReference type="RuleBase" id="RU361185"/>
    </source>
</evidence>
<dbReference type="Gene3D" id="3.20.20.80">
    <property type="entry name" value="Glycosidases"/>
    <property type="match status" value="1"/>
</dbReference>
<dbReference type="AlphaFoldDB" id="A0A0J9E2P2"/>
<dbReference type="STRING" id="1675527.AIOL_002065"/>
<dbReference type="Pfam" id="PF01055">
    <property type="entry name" value="Glyco_hydro_31_2nd"/>
    <property type="match status" value="1"/>
</dbReference>
<dbReference type="EMBL" id="LFTY01000002">
    <property type="protein sequence ID" value="KMW57106.1"/>
    <property type="molecule type" value="Genomic_DNA"/>
</dbReference>
<dbReference type="SUPFAM" id="SSF74650">
    <property type="entry name" value="Galactose mutarotase-like"/>
    <property type="match status" value="1"/>
</dbReference>
<evidence type="ECO:0000259" key="3">
    <source>
        <dbReference type="Pfam" id="PF01055"/>
    </source>
</evidence>
<dbReference type="GO" id="GO:0005975">
    <property type="term" value="P:carbohydrate metabolic process"/>
    <property type="evidence" value="ECO:0007669"/>
    <property type="project" value="InterPro"/>
</dbReference>
<feature type="domain" description="Glycoside hydrolase family 31 N-terminal" evidence="4">
    <location>
        <begin position="28"/>
        <end position="139"/>
    </location>
</feature>
<dbReference type="InterPro" id="IPR048395">
    <property type="entry name" value="Glyco_hydro_31_C"/>
</dbReference>
<dbReference type="SUPFAM" id="SSF51011">
    <property type="entry name" value="Glycosyl hydrolase domain"/>
    <property type="match status" value="1"/>
</dbReference>
<dbReference type="Pfam" id="PF13802">
    <property type="entry name" value="Gal_mutarotas_2"/>
    <property type="match status" value="1"/>
</dbReference>
<proteinExistence type="inferred from homology"/>
<dbReference type="InterPro" id="IPR013780">
    <property type="entry name" value="Glyco_hydro_b"/>
</dbReference>
<feature type="domain" description="Glycoside hydrolase family 31 TIM barrel" evidence="3">
    <location>
        <begin position="185"/>
        <end position="517"/>
    </location>
</feature>
<comment type="similarity">
    <text evidence="1 2">Belongs to the glycosyl hydrolase 31 family.</text>
</comment>
<organism evidence="6 7">
    <name type="scientific">Candidatus Rhodobacter oscarellae</name>
    <dbReference type="NCBI Taxonomy" id="1675527"/>
    <lineage>
        <taxon>Bacteria</taxon>
        <taxon>Pseudomonadati</taxon>
        <taxon>Pseudomonadota</taxon>
        <taxon>Alphaproteobacteria</taxon>
        <taxon>Rhodobacterales</taxon>
        <taxon>Rhodobacter group</taxon>
        <taxon>Rhodobacter</taxon>
    </lineage>
</organism>
<dbReference type="SUPFAM" id="SSF51445">
    <property type="entry name" value="(Trans)glycosidases"/>
    <property type="match status" value="1"/>
</dbReference>
<dbReference type="Gene3D" id="2.60.40.1180">
    <property type="entry name" value="Golgi alpha-mannosidase II"/>
    <property type="match status" value="1"/>
</dbReference>
<dbReference type="CDD" id="cd14752">
    <property type="entry name" value="GH31_N"/>
    <property type="match status" value="1"/>
</dbReference>
<dbReference type="InterPro" id="IPR017853">
    <property type="entry name" value="GH"/>
</dbReference>
<evidence type="ECO:0000259" key="4">
    <source>
        <dbReference type="Pfam" id="PF13802"/>
    </source>
</evidence>
<dbReference type="Gene3D" id="2.60.40.1760">
    <property type="entry name" value="glycosyl hydrolase (family 31)"/>
    <property type="match status" value="1"/>
</dbReference>
<dbReference type="PATRIC" id="fig|1675527.3.peg.2172"/>
<feature type="domain" description="Glycosyl hydrolase family 31 C-terminal" evidence="5">
    <location>
        <begin position="527"/>
        <end position="609"/>
    </location>
</feature>
<evidence type="ECO:0000313" key="7">
    <source>
        <dbReference type="Proteomes" id="UP000037178"/>
    </source>
</evidence>
<comment type="caution">
    <text evidence="6">The sequence shown here is derived from an EMBL/GenBank/DDBJ whole genome shotgun (WGS) entry which is preliminary data.</text>
</comment>
<sequence>MAEDRVGALLALEPCDPTITIENGLGRIANGRISCEINQDSGDLTFFRDDLPILREQSSYTIDVVMPARRLSHGDGELLDVEVDFDSDADEVFYGLGQNPNGALNQKGNHIAFRQQNGTVSVPFAVSSKGYGLFWNNPSIGGVSLNNNRSLWRAKGCVQLDYWITVGSGQKEIVQNYTRATGLAPKFPDWASGFWQSRLRYETRDELESVAKTHLDKGYPLSVIVIDYFNWTKHGEWKFNAPDWPDPTDMVTKLEDQGVKTMISIWPSVNPLAENFAELDSNGYLIRSREGSHLKTPFLERGVEGQVNITYYDATNPEARKYVWERCKDGYYKHGIKLWWLDACEPELYPDSHENTLYWAGAGSAVTNAYPYFNAMAFYDGMKSEGEEDVLLLSRSAWAGSQRFGALVWTGDVKSTFRALSEQIKMGLNMAASGMSWWTTDIGGFQGGHAEDPEFRELLIRWFQFGVFCPVCRLHGNRLPSDYINGGPNELWSYGPEVEDILAEQLQHREALRPYVHDQMAAYQTHGTPVMRSLAMEFPEDDAALAIDDTYMFGDAYLVAPVIEYGARSRQVYLPKGSDWVCYWTGATFEGGQWITADAPLHTMPVFKRN</sequence>
<dbReference type="InterPro" id="IPR000322">
    <property type="entry name" value="Glyco_hydro_31_TIM"/>
</dbReference>
<reference evidence="6 7" key="1">
    <citation type="submission" date="2015-06" db="EMBL/GenBank/DDBJ databases">
        <title>Draft genome sequence of an Alphaproteobacteria species associated to the Mediterranean sponge Oscarella lobularis.</title>
        <authorList>
            <person name="Jourda C."/>
            <person name="Santini S."/>
            <person name="Claverie J.-M."/>
        </authorList>
    </citation>
    <scope>NUCLEOTIDE SEQUENCE [LARGE SCALE GENOMIC DNA]</scope>
    <source>
        <strain evidence="6">IGS</strain>
    </source>
</reference>
<dbReference type="InterPro" id="IPR051816">
    <property type="entry name" value="Glycosyl_Hydrolase_31"/>
</dbReference>